<evidence type="ECO:0000256" key="1">
    <source>
        <dbReference type="SAM" id="MobiDB-lite"/>
    </source>
</evidence>
<accession>A0AAW0EYF3</accession>
<evidence type="ECO:0000313" key="2">
    <source>
        <dbReference type="EMBL" id="KAK7198170.1"/>
    </source>
</evidence>
<feature type="region of interest" description="Disordered" evidence="1">
    <location>
        <begin position="361"/>
        <end position="408"/>
    </location>
</feature>
<feature type="region of interest" description="Disordered" evidence="1">
    <location>
        <begin position="1"/>
        <end position="69"/>
    </location>
</feature>
<dbReference type="EMBL" id="JAECZO010000135">
    <property type="protein sequence ID" value="KAK7198170.1"/>
    <property type="molecule type" value="Genomic_DNA"/>
</dbReference>
<dbReference type="AlphaFoldDB" id="A0AAW0EYF3"/>
<feature type="region of interest" description="Disordered" evidence="1">
    <location>
        <begin position="107"/>
        <end position="210"/>
    </location>
</feature>
<gene>
    <name evidence="2" type="ORF">NESM_000773700</name>
</gene>
<proteinExistence type="predicted"/>
<protein>
    <submittedName>
        <fullName evidence="2">Uncharacterized protein</fullName>
    </submittedName>
</protein>
<evidence type="ECO:0000313" key="3">
    <source>
        <dbReference type="Proteomes" id="UP001430356"/>
    </source>
</evidence>
<keyword evidence="3" id="KW-1185">Reference proteome</keyword>
<dbReference type="Proteomes" id="UP001430356">
    <property type="component" value="Unassembled WGS sequence"/>
</dbReference>
<reference evidence="2 3" key="1">
    <citation type="journal article" date="2021" name="MBio">
        <title>A New Model Trypanosomatid, Novymonas esmeraldas: Genomic Perception of Its 'Candidatus Pandoraea novymonadis' Endosymbiont.</title>
        <authorList>
            <person name="Zakharova A."/>
            <person name="Saura A."/>
            <person name="Butenko A."/>
            <person name="Podesvova L."/>
            <person name="Warmusova S."/>
            <person name="Kostygov A.Y."/>
            <person name="Nenarokova A."/>
            <person name="Lukes J."/>
            <person name="Opperdoes F.R."/>
            <person name="Yurchenko V."/>
        </authorList>
    </citation>
    <scope>NUCLEOTIDE SEQUENCE [LARGE SCALE GENOMIC DNA]</scope>
    <source>
        <strain evidence="2 3">E262AT.01</strain>
    </source>
</reference>
<sequence length="500" mass="51956">MENENTDAGEATQRRHKPSAFRRLFQKSSSNQNTVSSHDAAEPGPAGHGGGGASSSSPGSAREPEQEVDDHMLGSTYARGDICKACGFGRGSSVCCPVTHCHHGNDEPLPSGRPHHQHSRSSSGSKSIFTKLRSKLPVSSGRHGNGHTPVNGGGGTPTAEDRLPSALDAEETTAADGHPQEVDATCAGEAGGSVSPESVTEEYEHGAAAASHEGGEVQYYCYTDENGDTYYYTQELQESVQQHQSASAANMEAEAAVADDANADADADAAVPPGSYVCEYVDENGQTVHYLYTPEADASATAAPAAGEAALDATAGVSATSAITVTGSDAAAEDGGGATSALSKRKTPGAFFSAITSAFKSRGGGSGRSRDHHVDPAAADGDGGDPASSTGDSSAQLPDPPVTATGTSPLTVDLTETNAHDKAVTAFMEGLDTAERKRFLKERKSLIKDLASWEKKAREAIMRQRHEGVEVFGREKRSGAFVLRKDERVIKTGQKRGEPL</sequence>
<feature type="compositionally biased region" description="Low complexity" evidence="1">
    <location>
        <begin position="376"/>
        <end position="395"/>
    </location>
</feature>
<feature type="compositionally biased region" description="Polar residues" evidence="1">
    <location>
        <begin position="26"/>
        <end position="37"/>
    </location>
</feature>
<comment type="caution">
    <text evidence="2">The sequence shown here is derived from an EMBL/GenBank/DDBJ whole genome shotgun (WGS) entry which is preliminary data.</text>
</comment>
<name>A0AAW0EYF3_9TRYP</name>
<organism evidence="2 3">
    <name type="scientific">Novymonas esmeraldas</name>
    <dbReference type="NCBI Taxonomy" id="1808958"/>
    <lineage>
        <taxon>Eukaryota</taxon>
        <taxon>Discoba</taxon>
        <taxon>Euglenozoa</taxon>
        <taxon>Kinetoplastea</taxon>
        <taxon>Metakinetoplastina</taxon>
        <taxon>Trypanosomatida</taxon>
        <taxon>Trypanosomatidae</taxon>
        <taxon>Novymonas</taxon>
    </lineage>
</organism>